<dbReference type="SUPFAM" id="SSF47616">
    <property type="entry name" value="GST C-terminal domain-like"/>
    <property type="match status" value="1"/>
</dbReference>
<dbReference type="CDD" id="cd03190">
    <property type="entry name" value="GST_C_Omega_like"/>
    <property type="match status" value="1"/>
</dbReference>
<dbReference type="SFLD" id="SFLDG01206">
    <property type="entry name" value="Xi.1"/>
    <property type="match status" value="1"/>
</dbReference>
<dbReference type="GO" id="GO:0004364">
    <property type="term" value="F:glutathione transferase activity"/>
    <property type="evidence" value="ECO:0007669"/>
    <property type="project" value="InterPro"/>
</dbReference>
<reference evidence="5 6" key="1">
    <citation type="submission" date="2017-01" db="EMBL/GenBank/DDBJ databases">
        <title>Complete Genome Sequence of Dolosigranulum pigrum isolated from a Patient with interstitial lung disease.</title>
        <authorList>
            <person name="Mukhopadhyay R."/>
            <person name="Joaquin J."/>
            <person name="Hogue R."/>
            <person name="Fitzgerald S."/>
            <person name="Jospin G."/>
            <person name="Eisen J.A."/>
            <person name="Chaturvedi V."/>
        </authorList>
    </citation>
    <scope>NUCLEOTIDE SEQUENCE [LARGE SCALE GENOMIC DNA]</scope>
    <source>
        <strain evidence="5 6">15S00348</strain>
    </source>
</reference>
<feature type="binding site" evidence="2">
    <location>
        <begin position="139"/>
        <end position="140"/>
    </location>
    <ligand>
        <name>glutathione</name>
        <dbReference type="ChEBI" id="CHEBI:57925"/>
    </ligand>
</feature>
<dbReference type="InterPro" id="IPR047047">
    <property type="entry name" value="GST_Omega-like_C"/>
</dbReference>
<gene>
    <name evidence="5" type="ORF">BWX42_06250</name>
</gene>
<sequence>MGLLVDGVWHDEWYNTEDNDGKFIREDAQFRDWISKDGKFQPEAGRYHLYVCLACPWASRCLMMRKLKGLEEIISLSVVNPVMLEHGWTFEDGPGVIADPIIDADYMHEIYTHVDPTYSGRVTVPVLYDKKTDTIVNNESSDIIRMMNTAFDEIGATPGDYYPADLRDEINGINDYVYDHVNNGVYKAGFATEQQVYEKEAQNVDDALAKLNDRLEHQDYLVGDQLTEADIRLFTTLIRFEHVYFGHFKCNLHHLTEYPHLWEYTKRIYNYENLADTVDFDHIQTHYYKSHTMINPNQIIPAGPDLDLSVSESI</sequence>
<organism evidence="5 6">
    <name type="scientific">Dolosigranulum pigrum</name>
    <dbReference type="NCBI Taxonomy" id="29394"/>
    <lineage>
        <taxon>Bacteria</taxon>
        <taxon>Bacillati</taxon>
        <taxon>Bacillota</taxon>
        <taxon>Bacilli</taxon>
        <taxon>Lactobacillales</taxon>
        <taxon>Carnobacteriaceae</taxon>
        <taxon>Dolosigranulum</taxon>
    </lineage>
</organism>
<protein>
    <submittedName>
        <fullName evidence="5">Glutathione-dependent reductase</fullName>
    </submittedName>
</protein>
<feature type="active site" description="Nucleophile" evidence="1">
    <location>
        <position position="55"/>
    </location>
</feature>
<dbReference type="InterPro" id="IPR004045">
    <property type="entry name" value="Glutathione_S-Trfase_N"/>
</dbReference>
<comment type="caution">
    <text evidence="5">The sequence shown here is derived from an EMBL/GenBank/DDBJ whole genome shotgun (WGS) entry which is preliminary data.</text>
</comment>
<evidence type="ECO:0000256" key="2">
    <source>
        <dbReference type="PIRSR" id="PIRSR015753-2"/>
    </source>
</evidence>
<dbReference type="Pfam" id="PF13409">
    <property type="entry name" value="GST_N_2"/>
    <property type="match status" value="1"/>
</dbReference>
<evidence type="ECO:0000313" key="5">
    <source>
        <dbReference type="EMBL" id="OOL81379.1"/>
    </source>
</evidence>
<dbReference type="PANTHER" id="PTHR32419">
    <property type="entry name" value="GLUTATHIONYL-HYDROQUINONE REDUCTASE"/>
    <property type="match status" value="1"/>
</dbReference>
<proteinExistence type="predicted"/>
<dbReference type="EMBL" id="MUYF01000003">
    <property type="protein sequence ID" value="OOL81379.1"/>
    <property type="molecule type" value="Genomic_DNA"/>
</dbReference>
<dbReference type="GO" id="GO:0005737">
    <property type="term" value="C:cytoplasm"/>
    <property type="evidence" value="ECO:0007669"/>
    <property type="project" value="TreeGrafter"/>
</dbReference>
<evidence type="ECO:0000256" key="3">
    <source>
        <dbReference type="PIRSR" id="PIRSR015753-3"/>
    </source>
</evidence>
<evidence type="ECO:0000256" key="1">
    <source>
        <dbReference type="PIRSR" id="PIRSR015753-1"/>
    </source>
</evidence>
<dbReference type="PROSITE" id="PS50405">
    <property type="entry name" value="GST_CTER"/>
    <property type="match status" value="1"/>
</dbReference>
<dbReference type="PANTHER" id="PTHR32419:SF6">
    <property type="entry name" value="GLUTATHIONE S-TRANSFERASE OMEGA-LIKE 1-RELATED"/>
    <property type="match status" value="1"/>
</dbReference>
<dbReference type="FunFam" id="3.40.30.10:FF:000058">
    <property type="entry name" value="Glutathione S-transferase, omega"/>
    <property type="match status" value="1"/>
</dbReference>
<dbReference type="Gene3D" id="1.20.1050.10">
    <property type="match status" value="1"/>
</dbReference>
<evidence type="ECO:0000313" key="6">
    <source>
        <dbReference type="Proteomes" id="UP000190409"/>
    </source>
</evidence>
<feature type="binding site" evidence="2">
    <location>
        <position position="88"/>
    </location>
    <ligand>
        <name>glutathione</name>
        <dbReference type="ChEBI" id="CHEBI:57925"/>
    </ligand>
</feature>
<dbReference type="InterPro" id="IPR010987">
    <property type="entry name" value="Glutathione-S-Trfase_C-like"/>
</dbReference>
<name>A0A1S8KNR4_9LACT</name>
<dbReference type="InterPro" id="IPR036249">
    <property type="entry name" value="Thioredoxin-like_sf"/>
</dbReference>
<feature type="active site" description="Proton donor/acceptor" evidence="1">
    <location>
        <position position="186"/>
    </location>
</feature>
<dbReference type="SFLD" id="SFLDG01148">
    <property type="entry name" value="Xi_(cytGST)"/>
    <property type="match status" value="1"/>
</dbReference>
<feature type="binding site" evidence="2">
    <location>
        <begin position="121"/>
        <end position="124"/>
    </location>
    <ligand>
        <name>glutathione</name>
        <dbReference type="ChEBI" id="CHEBI:57925"/>
    </ligand>
</feature>
<dbReference type="AlphaFoldDB" id="A0A1S8KNR4"/>
<dbReference type="Proteomes" id="UP000190409">
    <property type="component" value="Unassembled WGS sequence"/>
</dbReference>
<dbReference type="InterPro" id="IPR016639">
    <property type="entry name" value="GST_Omega/GSH"/>
</dbReference>
<dbReference type="InterPro" id="IPR036282">
    <property type="entry name" value="Glutathione-S-Trfase_C_sf"/>
</dbReference>
<feature type="site" description="Lowers pKa of active site Cys" evidence="3">
    <location>
        <position position="287"/>
    </location>
</feature>
<dbReference type="Pfam" id="PF13410">
    <property type="entry name" value="GST_C_2"/>
    <property type="match status" value="1"/>
</dbReference>
<feature type="site" description="Lowers pKa of active site Cys" evidence="3">
    <location>
        <position position="244"/>
    </location>
</feature>
<dbReference type="Gene3D" id="3.40.30.10">
    <property type="entry name" value="Glutaredoxin"/>
    <property type="match status" value="1"/>
</dbReference>
<feature type="domain" description="GST C-terminal" evidence="4">
    <location>
        <begin position="163"/>
        <end position="287"/>
    </location>
</feature>
<accession>A0A1S8KNR4</accession>
<dbReference type="SUPFAM" id="SSF52833">
    <property type="entry name" value="Thioredoxin-like"/>
    <property type="match status" value="1"/>
</dbReference>
<dbReference type="InterPro" id="IPR040079">
    <property type="entry name" value="Glutathione_S-Trfase"/>
</dbReference>
<evidence type="ECO:0000259" key="4">
    <source>
        <dbReference type="PROSITE" id="PS50405"/>
    </source>
</evidence>
<dbReference type="SFLD" id="SFLDS00019">
    <property type="entry name" value="Glutathione_Transferase_(cytos"/>
    <property type="match status" value="1"/>
</dbReference>
<dbReference type="PIRSF" id="PIRSF015753">
    <property type="entry name" value="GST"/>
    <property type="match status" value="1"/>
</dbReference>